<dbReference type="OrthoDB" id="9787136at2"/>
<comment type="subunit">
    <text evidence="6">Homodimer.</text>
</comment>
<feature type="binding site" evidence="6">
    <location>
        <position position="9"/>
    </location>
    <ligand>
        <name>FMN</name>
        <dbReference type="ChEBI" id="CHEBI:58210"/>
    </ligand>
</feature>
<evidence type="ECO:0000256" key="2">
    <source>
        <dbReference type="ARBA" id="ARBA00022643"/>
    </source>
</evidence>
<dbReference type="EC" id="1.6.5.-" evidence="6"/>
<evidence type="ECO:0000256" key="5">
    <source>
        <dbReference type="ARBA" id="ARBA00048542"/>
    </source>
</evidence>
<dbReference type="AlphaFoldDB" id="A0A433SE10"/>
<dbReference type="GO" id="GO:0016655">
    <property type="term" value="F:oxidoreductase activity, acting on NAD(P)H, quinone or similar compound as acceptor"/>
    <property type="evidence" value="ECO:0007669"/>
    <property type="project" value="InterPro"/>
</dbReference>
<dbReference type="GO" id="GO:0016652">
    <property type="term" value="F:oxidoreductase activity, acting on NAD(P)H as acceptor"/>
    <property type="evidence" value="ECO:0007669"/>
    <property type="project" value="UniProtKB-UniRule"/>
</dbReference>
<comment type="catalytic activity">
    <reaction evidence="5">
        <text>N,N-dimethyl-1,4-phenylenediamine + anthranilate + 2 NAD(+) = 2-(4-dimethylaminophenyl)diazenylbenzoate + 2 NADH + 2 H(+)</text>
        <dbReference type="Rhea" id="RHEA:55872"/>
        <dbReference type="ChEBI" id="CHEBI:15378"/>
        <dbReference type="ChEBI" id="CHEBI:15783"/>
        <dbReference type="ChEBI" id="CHEBI:16567"/>
        <dbReference type="ChEBI" id="CHEBI:57540"/>
        <dbReference type="ChEBI" id="CHEBI:57945"/>
        <dbReference type="ChEBI" id="CHEBI:71579"/>
        <dbReference type="EC" id="1.7.1.17"/>
    </reaction>
    <physiologicalReaction direction="right-to-left" evidence="5">
        <dbReference type="Rhea" id="RHEA:55874"/>
    </physiologicalReaction>
</comment>
<organism evidence="8 9">
    <name type="scientific">Saezia sanguinis</name>
    <dbReference type="NCBI Taxonomy" id="1965230"/>
    <lineage>
        <taxon>Bacteria</taxon>
        <taxon>Pseudomonadati</taxon>
        <taxon>Pseudomonadota</taxon>
        <taxon>Betaproteobacteria</taxon>
        <taxon>Burkholderiales</taxon>
        <taxon>Saeziaceae</taxon>
        <taxon>Saezia</taxon>
    </lineage>
</organism>
<name>A0A433SE10_9BURK</name>
<keyword evidence="1 6" id="KW-0285">Flavoprotein</keyword>
<keyword evidence="9" id="KW-1185">Reference proteome</keyword>
<comment type="caution">
    <text evidence="8">The sequence shown here is derived from an EMBL/GenBank/DDBJ whole genome shotgun (WGS) entry which is preliminary data.</text>
</comment>
<dbReference type="Pfam" id="PF02525">
    <property type="entry name" value="Flavodoxin_2"/>
    <property type="match status" value="1"/>
</dbReference>
<dbReference type="SUPFAM" id="SSF52218">
    <property type="entry name" value="Flavoproteins"/>
    <property type="match status" value="1"/>
</dbReference>
<accession>A0A433SE10</accession>
<dbReference type="InterPro" id="IPR029039">
    <property type="entry name" value="Flavoprotein-like_sf"/>
</dbReference>
<comment type="catalytic activity">
    <reaction evidence="6">
        <text>2 a quinone + NADH + H(+) = 2 a 1,4-benzosemiquinone + NAD(+)</text>
        <dbReference type="Rhea" id="RHEA:65952"/>
        <dbReference type="ChEBI" id="CHEBI:15378"/>
        <dbReference type="ChEBI" id="CHEBI:57540"/>
        <dbReference type="ChEBI" id="CHEBI:57945"/>
        <dbReference type="ChEBI" id="CHEBI:132124"/>
        <dbReference type="ChEBI" id="CHEBI:134225"/>
    </reaction>
</comment>
<dbReference type="InterPro" id="IPR023048">
    <property type="entry name" value="NADH:quinone_OxRdtase_FMN_depd"/>
</dbReference>
<feature type="binding site" evidence="6">
    <location>
        <begin position="96"/>
        <end position="99"/>
    </location>
    <ligand>
        <name>FMN</name>
        <dbReference type="ChEBI" id="CHEBI:58210"/>
    </ligand>
</feature>
<dbReference type="Proteomes" id="UP000286947">
    <property type="component" value="Unassembled WGS sequence"/>
</dbReference>
<sequence>MNILQVDSSPLGEKSASRQLTAALVTHIKAKHPQAQVKHLDLIKQPIKPLDMDSLGFRLGLDHADLTEPQRTENKLTLQLIDELQAADTIAIGAPMYNFSIPAQLKNWIDRLAQAGKTFKYTEKGPIGLVTGKKVYVLSARGGFYSTSEAAQAMDHQESYLKVVLGFMGMTDITFIRAEGLGMGPDAWKKAMDNAKAAIAALSV</sequence>
<keyword evidence="3 6" id="KW-0560">Oxidoreductase</keyword>
<comment type="function">
    <text evidence="6">Also exhibits azoreductase activity. Catalyzes the reductive cleavage of the azo bond in aromatic azo compounds to the corresponding amines.</text>
</comment>
<dbReference type="Gene3D" id="3.40.50.360">
    <property type="match status" value="1"/>
</dbReference>
<dbReference type="HAMAP" id="MF_01216">
    <property type="entry name" value="Azoreductase_type1"/>
    <property type="match status" value="1"/>
</dbReference>
<comment type="similarity">
    <text evidence="6">Belongs to the azoreductase type 1 family.</text>
</comment>
<dbReference type="EC" id="1.7.1.17" evidence="6"/>
<dbReference type="EMBL" id="PQSP01000002">
    <property type="protein sequence ID" value="RUS66978.1"/>
    <property type="molecule type" value="Genomic_DNA"/>
</dbReference>
<comment type="caution">
    <text evidence="6">Lacks conserved residue(s) required for the propagation of feature annotation.</text>
</comment>
<dbReference type="InterPro" id="IPR003680">
    <property type="entry name" value="Flavodoxin_fold"/>
</dbReference>
<protein>
    <recommendedName>
        <fullName evidence="6">FMN dependent NADH:quinone oxidoreductase</fullName>
        <ecNumber evidence="6">1.6.5.-</ecNumber>
    </recommendedName>
    <alternativeName>
        <fullName evidence="6">Azo-dye reductase</fullName>
    </alternativeName>
    <alternativeName>
        <fullName evidence="6">FMN-dependent NADH-azo compound oxidoreductase</fullName>
    </alternativeName>
    <alternativeName>
        <fullName evidence="6">FMN-dependent NADH-azoreductase</fullName>
        <ecNumber evidence="6">1.7.1.17</ecNumber>
    </alternativeName>
</protein>
<evidence type="ECO:0000256" key="4">
    <source>
        <dbReference type="ARBA" id="ARBA00023027"/>
    </source>
</evidence>
<feature type="domain" description="Flavodoxin-like fold" evidence="7">
    <location>
        <begin position="1"/>
        <end position="201"/>
    </location>
</feature>
<evidence type="ECO:0000313" key="8">
    <source>
        <dbReference type="EMBL" id="RUS66978.1"/>
    </source>
</evidence>
<dbReference type="RefSeq" id="WP_126978684.1">
    <property type="nucleotide sequence ID" value="NZ_PQSP01000002.1"/>
</dbReference>
<comment type="cofactor">
    <cofactor evidence="6">
        <name>FMN</name>
        <dbReference type="ChEBI" id="CHEBI:58210"/>
    </cofactor>
    <text evidence="6">Binds 1 FMN per subunit.</text>
</comment>
<evidence type="ECO:0000313" key="9">
    <source>
        <dbReference type="Proteomes" id="UP000286947"/>
    </source>
</evidence>
<dbReference type="PANTHER" id="PTHR43741">
    <property type="entry name" value="FMN-DEPENDENT NADH-AZOREDUCTASE 1"/>
    <property type="match status" value="1"/>
</dbReference>
<keyword evidence="4 6" id="KW-0520">NAD</keyword>
<comment type="function">
    <text evidence="6">Quinone reductase that provides resistance to thiol-specific stress caused by electrophilic quinones.</text>
</comment>
<evidence type="ECO:0000256" key="3">
    <source>
        <dbReference type="ARBA" id="ARBA00023002"/>
    </source>
</evidence>
<keyword evidence="2 6" id="KW-0288">FMN</keyword>
<gene>
    <name evidence="6 8" type="primary">azoR</name>
    <name evidence="8" type="ORF">CUZ56_00915</name>
</gene>
<dbReference type="InterPro" id="IPR050104">
    <property type="entry name" value="FMN-dep_NADH:Q_OxRdtase_AzoR1"/>
</dbReference>
<evidence type="ECO:0000259" key="7">
    <source>
        <dbReference type="Pfam" id="PF02525"/>
    </source>
</evidence>
<reference evidence="8 9" key="1">
    <citation type="submission" date="2018-01" db="EMBL/GenBank/DDBJ databases">
        <title>Saezia sanguinis gen. nov., sp. nov., in the order Burkholderiales isolated from human blood.</title>
        <authorList>
            <person name="Medina-Pascual M.J."/>
            <person name="Valdezate S."/>
            <person name="Monzon S."/>
            <person name="Cuesta I."/>
            <person name="Carrasco G."/>
            <person name="Villalon P."/>
            <person name="Saez-Nieto J.A."/>
        </authorList>
    </citation>
    <scope>NUCLEOTIDE SEQUENCE [LARGE SCALE GENOMIC DNA]</scope>
    <source>
        <strain evidence="8 9">CNM695-12</strain>
    </source>
</reference>
<dbReference type="GO" id="GO:0010181">
    <property type="term" value="F:FMN binding"/>
    <property type="evidence" value="ECO:0007669"/>
    <property type="project" value="UniProtKB-UniRule"/>
</dbReference>
<dbReference type="GO" id="GO:0009055">
    <property type="term" value="F:electron transfer activity"/>
    <property type="evidence" value="ECO:0007669"/>
    <property type="project" value="UniProtKB-UniRule"/>
</dbReference>
<evidence type="ECO:0000256" key="6">
    <source>
        <dbReference type="HAMAP-Rule" id="MF_01216"/>
    </source>
</evidence>
<proteinExistence type="inferred from homology"/>
<dbReference type="PANTHER" id="PTHR43741:SF4">
    <property type="entry name" value="FMN-DEPENDENT NADH:QUINONE OXIDOREDUCTASE"/>
    <property type="match status" value="1"/>
</dbReference>
<feature type="binding site" evidence="6">
    <location>
        <begin position="15"/>
        <end position="17"/>
    </location>
    <ligand>
        <name>FMN</name>
        <dbReference type="ChEBI" id="CHEBI:58210"/>
    </ligand>
</feature>
<evidence type="ECO:0000256" key="1">
    <source>
        <dbReference type="ARBA" id="ARBA00022630"/>
    </source>
</evidence>